<keyword evidence="3" id="KW-1185">Reference proteome</keyword>
<evidence type="ECO:0008006" key="4">
    <source>
        <dbReference type="Google" id="ProtNLM"/>
    </source>
</evidence>
<accession>A0ABT8WV91</accession>
<sequence>MVIQELSSLINIESLISNALIPCIISIIGIMLSAYIAKRISEKRNKQETTVNLISEYNSFEFTTHRREADNLLKNNIHMGLKELRNKYPKECVSVDLILRFYTRLNYFTRKGMIINKDICNEFSDNFYHFFYFHFRESIPNDWEAFEKLQNLGYWFKKQLKIEEHTDLMDNKKEKREIFLKSK</sequence>
<organism evidence="2 3">
    <name type="scientific">Flavivirga jejuensis</name>
    <dbReference type="NCBI Taxonomy" id="870487"/>
    <lineage>
        <taxon>Bacteria</taxon>
        <taxon>Pseudomonadati</taxon>
        <taxon>Bacteroidota</taxon>
        <taxon>Flavobacteriia</taxon>
        <taxon>Flavobacteriales</taxon>
        <taxon>Flavobacteriaceae</taxon>
        <taxon>Flavivirga</taxon>
    </lineage>
</organism>
<comment type="caution">
    <text evidence="2">The sequence shown here is derived from an EMBL/GenBank/DDBJ whole genome shotgun (WGS) entry which is preliminary data.</text>
</comment>
<feature type="transmembrane region" description="Helical" evidence="1">
    <location>
        <begin position="15"/>
        <end position="37"/>
    </location>
</feature>
<dbReference type="Proteomes" id="UP001176806">
    <property type="component" value="Unassembled WGS sequence"/>
</dbReference>
<keyword evidence="1" id="KW-0812">Transmembrane</keyword>
<dbReference type="RefSeq" id="WP_303304426.1">
    <property type="nucleotide sequence ID" value="NZ_BAABDA010000011.1"/>
</dbReference>
<evidence type="ECO:0000313" key="2">
    <source>
        <dbReference type="EMBL" id="MDO5977092.1"/>
    </source>
</evidence>
<keyword evidence="1" id="KW-1133">Transmembrane helix</keyword>
<keyword evidence="1" id="KW-0472">Membrane</keyword>
<name>A0ABT8WV91_9FLAO</name>
<reference evidence="2" key="1">
    <citation type="submission" date="2023-07" db="EMBL/GenBank/DDBJ databases">
        <title>Two novel species in the genus Flavivirga.</title>
        <authorList>
            <person name="Kwon K."/>
        </authorList>
    </citation>
    <scope>NUCLEOTIDE SEQUENCE</scope>
    <source>
        <strain evidence="2">KACC 14158</strain>
    </source>
</reference>
<protein>
    <recommendedName>
        <fullName evidence="4">DUF4760 domain-containing protein</fullName>
    </recommendedName>
</protein>
<evidence type="ECO:0000256" key="1">
    <source>
        <dbReference type="SAM" id="Phobius"/>
    </source>
</evidence>
<proteinExistence type="predicted"/>
<evidence type="ECO:0000313" key="3">
    <source>
        <dbReference type="Proteomes" id="UP001176806"/>
    </source>
</evidence>
<dbReference type="EMBL" id="JAUOEL010000012">
    <property type="protein sequence ID" value="MDO5977092.1"/>
    <property type="molecule type" value="Genomic_DNA"/>
</dbReference>
<gene>
    <name evidence="2" type="ORF">Q4Q40_23085</name>
</gene>